<dbReference type="FunFam" id="3.40.50.12390:FF:000005">
    <property type="entry name" value="5'-3' exoribonuclease 2"/>
    <property type="match status" value="1"/>
</dbReference>
<proteinExistence type="inferred from homology"/>
<dbReference type="GO" id="GO:0000956">
    <property type="term" value="P:nuclear-transcribed mRNA catabolic process"/>
    <property type="evidence" value="ECO:0007669"/>
    <property type="project" value="TreeGrafter"/>
</dbReference>
<evidence type="ECO:0000313" key="18">
    <source>
        <dbReference type="Proteomes" id="UP000444721"/>
    </source>
</evidence>
<dbReference type="FunFam" id="1.25.40.1050:FF:000002">
    <property type="entry name" value="5'-3' exoribonuclease"/>
    <property type="match status" value="1"/>
</dbReference>
<name>A0A6A5CGK5_NAEFO</name>
<dbReference type="VEuPathDB" id="AmoebaDB:NF0005090"/>
<evidence type="ECO:0000259" key="15">
    <source>
        <dbReference type="Pfam" id="PF03159"/>
    </source>
</evidence>
<evidence type="ECO:0000256" key="3">
    <source>
        <dbReference type="ARBA" id="ARBA00022472"/>
    </source>
</evidence>
<evidence type="ECO:0000256" key="10">
    <source>
        <dbReference type="ARBA" id="ARBA00023163"/>
    </source>
</evidence>
<dbReference type="AlphaFoldDB" id="A0A6A5CGK5"/>
<evidence type="ECO:0000256" key="6">
    <source>
        <dbReference type="ARBA" id="ARBA00022722"/>
    </source>
</evidence>
<dbReference type="OrthoDB" id="372487at2759"/>
<dbReference type="Gene3D" id="3.40.50.12390">
    <property type="match status" value="2"/>
</dbReference>
<dbReference type="GO" id="GO:0006364">
    <property type="term" value="P:rRNA processing"/>
    <property type="evidence" value="ECO:0007669"/>
    <property type="project" value="UniProtKB-KW"/>
</dbReference>
<comment type="caution">
    <text evidence="17">The sequence shown here is derived from an EMBL/GenBank/DDBJ whole genome shotgun (WGS) entry which is preliminary data.</text>
</comment>
<evidence type="ECO:0000256" key="12">
    <source>
        <dbReference type="ARBA" id="ARBA00046137"/>
    </source>
</evidence>
<evidence type="ECO:0000256" key="7">
    <source>
        <dbReference type="ARBA" id="ARBA00022801"/>
    </source>
</evidence>
<dbReference type="OMA" id="WVALYYY"/>
<feature type="compositionally biased region" description="Basic residues" evidence="14">
    <location>
        <begin position="512"/>
        <end position="523"/>
    </location>
</feature>
<feature type="compositionally biased region" description="Acidic residues" evidence="14">
    <location>
        <begin position="532"/>
        <end position="541"/>
    </location>
</feature>
<keyword evidence="5 13" id="KW-0507">mRNA processing</keyword>
<feature type="compositionally biased region" description="Low complexity" evidence="14">
    <location>
        <begin position="1068"/>
        <end position="1155"/>
    </location>
</feature>
<feature type="compositionally biased region" description="Basic and acidic residues" evidence="14">
    <location>
        <begin position="542"/>
        <end position="562"/>
    </location>
</feature>
<dbReference type="Proteomes" id="UP000444721">
    <property type="component" value="Unassembled WGS sequence"/>
</dbReference>
<evidence type="ECO:0000256" key="11">
    <source>
        <dbReference type="ARBA" id="ARBA00023242"/>
    </source>
</evidence>
<dbReference type="InterPro" id="IPR017151">
    <property type="entry name" value="Xrn2/3/4"/>
</dbReference>
<dbReference type="PANTHER" id="PTHR12341">
    <property type="entry name" value="5'-&gt;3' EXORIBONUCLEASE"/>
    <property type="match status" value="1"/>
</dbReference>
<dbReference type="Pfam" id="PF03159">
    <property type="entry name" value="XRN_N"/>
    <property type="match status" value="1"/>
</dbReference>
<evidence type="ECO:0000313" key="17">
    <source>
        <dbReference type="EMBL" id="KAF0984458.1"/>
    </source>
</evidence>
<feature type="domain" description="Xrn1 helical" evidence="16">
    <location>
        <begin position="399"/>
        <end position="878"/>
    </location>
</feature>
<keyword evidence="11" id="KW-0539">Nucleus</keyword>
<dbReference type="GO" id="GO:0005634">
    <property type="term" value="C:nucleus"/>
    <property type="evidence" value="ECO:0007669"/>
    <property type="project" value="UniProtKB-SubCell"/>
</dbReference>
<keyword evidence="6 13" id="KW-0540">Nuclease</keyword>
<keyword evidence="18" id="KW-1185">Reference proteome</keyword>
<dbReference type="EC" id="3.1.13.-" evidence="13"/>
<gene>
    <name evidence="17" type="ORF">FDP41_000357</name>
</gene>
<dbReference type="VEuPathDB" id="AmoebaDB:FDP41_000357"/>
<evidence type="ECO:0000256" key="8">
    <source>
        <dbReference type="ARBA" id="ARBA00022839"/>
    </source>
</evidence>
<dbReference type="GO" id="GO:0006353">
    <property type="term" value="P:DNA-templated transcription termination"/>
    <property type="evidence" value="ECO:0007669"/>
    <property type="project" value="UniProtKB-KW"/>
</dbReference>
<keyword evidence="4" id="KW-0698">rRNA processing</keyword>
<feature type="compositionally biased region" description="Basic and acidic residues" evidence="14">
    <location>
        <begin position="1009"/>
        <end position="1019"/>
    </location>
</feature>
<feature type="compositionally biased region" description="Basic and acidic residues" evidence="14">
    <location>
        <begin position="971"/>
        <end position="985"/>
    </location>
</feature>
<keyword evidence="9" id="KW-0805">Transcription regulation</keyword>
<dbReference type="InterPro" id="IPR004859">
    <property type="entry name" value="Xrn1_N"/>
</dbReference>
<dbReference type="GO" id="GO:0004534">
    <property type="term" value="F:5'-3' RNA exonuclease activity"/>
    <property type="evidence" value="ECO:0007669"/>
    <property type="project" value="UniProtKB-UniRule"/>
</dbReference>
<dbReference type="GeneID" id="68107575"/>
<dbReference type="GO" id="GO:0006397">
    <property type="term" value="P:mRNA processing"/>
    <property type="evidence" value="ECO:0007669"/>
    <property type="project" value="UniProtKB-UniRule"/>
</dbReference>
<dbReference type="InterPro" id="IPR041412">
    <property type="entry name" value="Xrn1_helical"/>
</dbReference>
<feature type="domain" description="Xrn1 N-terminal" evidence="15">
    <location>
        <begin position="1"/>
        <end position="343"/>
    </location>
</feature>
<evidence type="ECO:0000256" key="13">
    <source>
        <dbReference type="PIRNR" id="PIRNR037239"/>
    </source>
</evidence>
<comment type="similarity">
    <text evidence="2 13">Belongs to the 5'-3' exonuclease family. XRN2/RAT1 subfamily.</text>
</comment>
<evidence type="ECO:0000256" key="9">
    <source>
        <dbReference type="ARBA" id="ARBA00023015"/>
    </source>
</evidence>
<sequence length="1186" mass="136704">MGVPGLYRYLVEKYPNIVSECVEEIPAVHQTTISTSYDDVDTSKLAEGQLPSIKKKTIRIVTQPVDTTKPNPNGKEFDNLYLDMNGIIHPCCHPEDEEAPKTEEEMFEKIFEYVERIFAAIRPRRVLFLAVDGPAPRAKQNQQRARRYKSAKDLEDQKTIERNLREELISRGMEPPPLTEEPPEKPIRIVTKKKASNAVNKDLANLLMDESDMPLNDELYESKSLEEEEDEEEFYEIHPAGSNWDSNVITPGTPFMHRLGKALRYFIHMKLSTDEGWKRVKVILSDASVPGEGEHKIMDFIRSQREMPGYNPNTSHVIHGLDADLTMLALATHEPYFYNLREKVMFGKENQGKSYDIEKKKRGAHWYEYKPLEILHISILREYLEVELTQHVENLPFPFEFERALDDFVFICFFVGNDFLPHLPSLDIREGAIDLLLALYKESLPELGGYLTENGDVNVERVQYLLKQVAKHEDRIFEVRAKREEQFKQQQEQRKREREQKHQANQTDAERKKRWNKSRKQVHLVKEKKDEEDNEELEEEAPSEKKLKPLVEETEEQAEKETTNAQEDLEPLEPIKMEAKQYADVLKIRVDESKNVDTEKYPDNVKFGSEGWRARYYKEKMGIELGTDEYWNVSLKYLEGLVWVFRYYYTGCDSWGWFYPYHYAPFASDMAEVDISKLNLNFEKGSPYKPFSQLLGVLPPRSAKALPPAYRELMLSNESPIKEFYPSDFNIDLNGKTKSWMGVCLLPFIDQEELSAAIKTVESTLTPDEIERNTLGHTTLFVHFEHPLQQYVMECYINGSAKCDFSKASRDLAGVFYEDPQGVAPSDKVKVPWKSDLLDDVAETQAVSARYDLPPLDKTKSKYIAKLLPTVTPPPKMLPKILESGSVPVVIGENYEKTISFCSPKEMIENIMNGRPRNNYLSVRKQFANRQSNRDRVDYRGSSSFNRGNYDNRGYDRNDNTGRDNYNTRGDYSRDDYRQSDRQTDYRSSTYDRNYSDNRYGYQDNNRYNSDRSSNRGDGRGGSNYRGNYESRGGGSSDGRGYNDNRNRSSYDDSRPQPSSRDFSRSPYSRGYGAQQSSSGSNSPYSSVSSQNSPYSRSPYSGVQTSSSPYSSSSQTSTSPYAQPSPYASSNPYAQPSPCGSYKSGQSNNSSYSQQQRDRPQQYGNSQYSRNTYQSNNNDNYGSRRM</sequence>
<feature type="compositionally biased region" description="Basic and acidic residues" evidence="14">
    <location>
        <begin position="953"/>
        <end position="962"/>
    </location>
</feature>
<dbReference type="VEuPathDB" id="AmoebaDB:NfTy_000590"/>
<reference evidence="17 18" key="1">
    <citation type="journal article" date="2019" name="Sci. Rep.">
        <title>Nanopore sequencing improves the draft genome of the human pathogenic amoeba Naegleria fowleri.</title>
        <authorList>
            <person name="Liechti N."/>
            <person name="Schurch N."/>
            <person name="Bruggmann R."/>
            <person name="Wittwer M."/>
        </authorList>
    </citation>
    <scope>NUCLEOTIDE SEQUENCE [LARGE SCALE GENOMIC DNA]</scope>
    <source>
        <strain evidence="17 18">ATCC 30894</strain>
    </source>
</reference>
<protein>
    <recommendedName>
        <fullName evidence="13">5'-3' exoribonuclease</fullName>
        <ecNumber evidence="13">3.1.13.-</ecNumber>
    </recommendedName>
</protein>
<dbReference type="GO" id="GO:0003723">
    <property type="term" value="F:RNA binding"/>
    <property type="evidence" value="ECO:0007669"/>
    <property type="project" value="TreeGrafter"/>
</dbReference>
<keyword evidence="8 13" id="KW-0269">Exonuclease</keyword>
<evidence type="ECO:0000256" key="14">
    <source>
        <dbReference type="SAM" id="MobiDB-lite"/>
    </source>
</evidence>
<evidence type="ECO:0000256" key="5">
    <source>
        <dbReference type="ARBA" id="ARBA00022664"/>
    </source>
</evidence>
<feature type="compositionally biased region" description="Basic and acidic residues" evidence="14">
    <location>
        <begin position="487"/>
        <end position="502"/>
    </location>
</feature>
<dbReference type="CDD" id="cd18673">
    <property type="entry name" value="PIN_XRN1-2-like"/>
    <property type="match status" value="1"/>
</dbReference>
<keyword evidence="10" id="KW-0804">Transcription</keyword>
<dbReference type="InterPro" id="IPR027073">
    <property type="entry name" value="5_3_exoribonuclease"/>
</dbReference>
<dbReference type="PANTHER" id="PTHR12341:SF41">
    <property type="entry name" value="5'-3' EXORIBONUCLEASE 2"/>
    <property type="match status" value="1"/>
</dbReference>
<dbReference type="RefSeq" id="XP_044569171.1">
    <property type="nucleotide sequence ID" value="XM_044706888.1"/>
</dbReference>
<feature type="compositionally biased region" description="Polar residues" evidence="14">
    <location>
        <begin position="1162"/>
        <end position="1186"/>
    </location>
</feature>
<feature type="compositionally biased region" description="Basic and acidic residues" evidence="14">
    <location>
        <begin position="1041"/>
        <end position="1055"/>
    </location>
</feature>
<dbReference type="EMBL" id="VFQX01000002">
    <property type="protein sequence ID" value="KAF0984458.1"/>
    <property type="molecule type" value="Genomic_DNA"/>
</dbReference>
<evidence type="ECO:0000256" key="1">
    <source>
        <dbReference type="ARBA" id="ARBA00004123"/>
    </source>
</evidence>
<evidence type="ECO:0000256" key="2">
    <source>
        <dbReference type="ARBA" id="ARBA00006994"/>
    </source>
</evidence>
<evidence type="ECO:0000256" key="4">
    <source>
        <dbReference type="ARBA" id="ARBA00022552"/>
    </source>
</evidence>
<dbReference type="Gene3D" id="1.25.40.1050">
    <property type="match status" value="1"/>
</dbReference>
<feature type="region of interest" description="Disordered" evidence="14">
    <location>
        <begin position="929"/>
        <end position="1186"/>
    </location>
</feature>
<comment type="function">
    <text evidence="12">Possesses 5'-&gt;3' exoribonuclease activity. Required for the processing of nuclear mRNA and rRNA precursors. May promote the termination of transcription by RNA polymerase II. Essential for vegetative cell growth and chromosome segregation.</text>
</comment>
<accession>A0A6A5CGK5</accession>
<dbReference type="Pfam" id="PF17846">
    <property type="entry name" value="XRN_M"/>
    <property type="match status" value="1"/>
</dbReference>
<keyword evidence="7 13" id="KW-0378">Hydrolase</keyword>
<organism evidence="17 18">
    <name type="scientific">Naegleria fowleri</name>
    <name type="common">Brain eating amoeba</name>
    <dbReference type="NCBI Taxonomy" id="5763"/>
    <lineage>
        <taxon>Eukaryota</taxon>
        <taxon>Discoba</taxon>
        <taxon>Heterolobosea</taxon>
        <taxon>Tetramitia</taxon>
        <taxon>Eutetramitia</taxon>
        <taxon>Vahlkampfiidae</taxon>
        <taxon>Naegleria</taxon>
    </lineage>
</organism>
<comment type="subcellular location">
    <subcellularLocation>
        <location evidence="1">Nucleus</location>
    </subcellularLocation>
</comment>
<dbReference type="PIRSF" id="PIRSF037239">
    <property type="entry name" value="Exonuclease_Xrn2"/>
    <property type="match status" value="1"/>
</dbReference>
<feature type="region of interest" description="Disordered" evidence="14">
    <location>
        <begin position="487"/>
        <end position="566"/>
    </location>
</feature>
<keyword evidence="3" id="KW-0806">Transcription termination</keyword>
<comment type="function">
    <text evidence="13">Possesses 5'-&gt;3' exoribonuclease activity. May promote termination of transcription by RNA polymerase II.</text>
</comment>
<evidence type="ECO:0000259" key="16">
    <source>
        <dbReference type="Pfam" id="PF17846"/>
    </source>
</evidence>